<dbReference type="AlphaFoldDB" id="A0AAV4IE68"/>
<evidence type="ECO:0000256" key="1">
    <source>
        <dbReference type="SAM" id="MobiDB-lite"/>
    </source>
</evidence>
<protein>
    <submittedName>
        <fullName evidence="2">Uncharacterized protein</fullName>
    </submittedName>
</protein>
<name>A0AAV4IE68_9GAST</name>
<sequence>MEIPILPLPTTTKVEEQFRAFLFYRKREDQREKNNERTDTESTGTADTVKATGAGNINTGDLTRSREQGVRKVGALPSEITTQRMNKETESISPVPELEKGTTQYTMG</sequence>
<feature type="compositionally biased region" description="Basic and acidic residues" evidence="1">
    <location>
        <begin position="25"/>
        <end position="40"/>
    </location>
</feature>
<evidence type="ECO:0000313" key="2">
    <source>
        <dbReference type="EMBL" id="GFS09234.1"/>
    </source>
</evidence>
<accession>A0AAV4IE68</accession>
<dbReference type="Proteomes" id="UP000762676">
    <property type="component" value="Unassembled WGS sequence"/>
</dbReference>
<evidence type="ECO:0000313" key="3">
    <source>
        <dbReference type="Proteomes" id="UP000762676"/>
    </source>
</evidence>
<dbReference type="EMBL" id="BMAT01002562">
    <property type="protein sequence ID" value="GFS09234.1"/>
    <property type="molecule type" value="Genomic_DNA"/>
</dbReference>
<feature type="region of interest" description="Disordered" evidence="1">
    <location>
        <begin position="24"/>
        <end position="108"/>
    </location>
</feature>
<proteinExistence type="predicted"/>
<keyword evidence="3" id="KW-1185">Reference proteome</keyword>
<gene>
    <name evidence="2" type="ORF">ElyMa_001293400</name>
</gene>
<comment type="caution">
    <text evidence="2">The sequence shown here is derived from an EMBL/GenBank/DDBJ whole genome shotgun (WGS) entry which is preliminary data.</text>
</comment>
<reference evidence="2 3" key="1">
    <citation type="journal article" date="2021" name="Elife">
        <title>Chloroplast acquisition without the gene transfer in kleptoplastic sea slugs, Plakobranchus ocellatus.</title>
        <authorList>
            <person name="Maeda T."/>
            <person name="Takahashi S."/>
            <person name="Yoshida T."/>
            <person name="Shimamura S."/>
            <person name="Takaki Y."/>
            <person name="Nagai Y."/>
            <person name="Toyoda A."/>
            <person name="Suzuki Y."/>
            <person name="Arimoto A."/>
            <person name="Ishii H."/>
            <person name="Satoh N."/>
            <person name="Nishiyama T."/>
            <person name="Hasebe M."/>
            <person name="Maruyama T."/>
            <person name="Minagawa J."/>
            <person name="Obokata J."/>
            <person name="Shigenobu S."/>
        </authorList>
    </citation>
    <scope>NUCLEOTIDE SEQUENCE [LARGE SCALE GENOMIC DNA]</scope>
</reference>
<organism evidence="2 3">
    <name type="scientific">Elysia marginata</name>
    <dbReference type="NCBI Taxonomy" id="1093978"/>
    <lineage>
        <taxon>Eukaryota</taxon>
        <taxon>Metazoa</taxon>
        <taxon>Spiralia</taxon>
        <taxon>Lophotrochozoa</taxon>
        <taxon>Mollusca</taxon>
        <taxon>Gastropoda</taxon>
        <taxon>Heterobranchia</taxon>
        <taxon>Euthyneura</taxon>
        <taxon>Panpulmonata</taxon>
        <taxon>Sacoglossa</taxon>
        <taxon>Placobranchoidea</taxon>
        <taxon>Plakobranchidae</taxon>
        <taxon>Elysia</taxon>
    </lineage>
</organism>